<comment type="cofactor">
    <cofactor evidence="2 13">
        <name>Mg(2+)</name>
        <dbReference type="ChEBI" id="CHEBI:18420"/>
    </cofactor>
</comment>
<dbReference type="HOGENOM" id="CLU_026207_2_0_4"/>
<evidence type="ECO:0000256" key="2">
    <source>
        <dbReference type="ARBA" id="ARBA00001946"/>
    </source>
</evidence>
<gene>
    <name evidence="16" type="ORF">SRAA_1359</name>
</gene>
<dbReference type="GO" id="GO:0004334">
    <property type="term" value="F:fumarylacetoacetase activity"/>
    <property type="evidence" value="ECO:0007669"/>
    <property type="project" value="UniProtKB-EC"/>
</dbReference>
<evidence type="ECO:0000259" key="15">
    <source>
        <dbReference type="Pfam" id="PF09298"/>
    </source>
</evidence>
<dbReference type="InterPro" id="IPR036663">
    <property type="entry name" value="Fumarylacetoacetase_C_sf"/>
</dbReference>
<feature type="binding site" evidence="12">
    <location>
        <position position="373"/>
    </location>
    <ligand>
        <name>substrate</name>
    </ligand>
</feature>
<keyword evidence="17" id="KW-1185">Reference proteome</keyword>
<evidence type="ECO:0000256" key="3">
    <source>
        <dbReference type="ARBA" id="ARBA00004782"/>
    </source>
</evidence>
<evidence type="ECO:0000256" key="10">
    <source>
        <dbReference type="ARBA" id="ARBA00023232"/>
    </source>
</evidence>
<keyword evidence="9" id="KW-0828">Tyrosine catabolism</keyword>
<dbReference type="STRING" id="1458425.SRAA_1359"/>
<dbReference type="UniPathway" id="UPA00139">
    <property type="reaction ID" value="UER00341"/>
</dbReference>
<dbReference type="KEGG" id="cbaa:SRAA_1359"/>
<dbReference type="SUPFAM" id="SSF63433">
    <property type="entry name" value="Fumarylacetoacetate hydrolase, FAH, N-terminal domain"/>
    <property type="match status" value="1"/>
</dbReference>
<name>A0A060NNW3_9BURK</name>
<dbReference type="Pfam" id="PF09298">
    <property type="entry name" value="FAA_hydrolase_N"/>
    <property type="match status" value="1"/>
</dbReference>
<evidence type="ECO:0000256" key="9">
    <source>
        <dbReference type="ARBA" id="ARBA00022878"/>
    </source>
</evidence>
<evidence type="ECO:0000313" key="17">
    <source>
        <dbReference type="Proteomes" id="UP000067461"/>
    </source>
</evidence>
<comment type="cofactor">
    <cofactor evidence="1 13">
        <name>Ca(2+)</name>
        <dbReference type="ChEBI" id="CHEBI:29108"/>
    </cofactor>
</comment>
<dbReference type="Gene3D" id="3.90.850.10">
    <property type="entry name" value="Fumarylacetoacetase-like, C-terminal domain"/>
    <property type="match status" value="1"/>
</dbReference>
<evidence type="ECO:0000256" key="12">
    <source>
        <dbReference type="PIRSR" id="PIRSR605959-2"/>
    </source>
</evidence>
<keyword evidence="7 13" id="KW-0106">Calcium</keyword>
<feature type="binding site" evidence="13">
    <location>
        <position position="213"/>
    </location>
    <ligand>
        <name>Ca(2+)</name>
        <dbReference type="ChEBI" id="CHEBI:29108"/>
    </ligand>
</feature>
<accession>A0A060NNW3</accession>
<feature type="binding site" evidence="12">
    <location>
        <position position="254"/>
    </location>
    <ligand>
        <name>substrate</name>
    </ligand>
</feature>
<feature type="domain" description="Fumarylacetoacetase-like C-terminal" evidence="14">
    <location>
        <begin position="141"/>
        <end position="436"/>
    </location>
</feature>
<reference evidence="16 17" key="1">
    <citation type="journal article" date="2014" name="Nat. Commun.">
        <title>Physiological and genomic features of highly alkaliphilic hydrogen-utilizing Betaproteobacteria from a continental serpentinizing site.</title>
        <authorList>
            <person name="Suzuki S."/>
            <person name="Kuenen J.G."/>
            <person name="Schipper K."/>
            <person name="van der Velde S."/>
            <person name="Ishii S."/>
            <person name="Wu A."/>
            <person name="Sorokin D.Y."/>
            <person name="Tenney A."/>
            <person name="Meng X.Y."/>
            <person name="Morrill P.L."/>
            <person name="Kamagata Y."/>
            <person name="Muyzer G."/>
            <person name="Nealson K.H."/>
        </authorList>
    </citation>
    <scope>NUCLEOTIDE SEQUENCE [LARGE SCALE GENOMIC DNA]</scope>
    <source>
        <strain evidence="16 17">A1</strain>
    </source>
</reference>
<proteinExistence type="predicted"/>
<evidence type="ECO:0000256" key="13">
    <source>
        <dbReference type="PIRSR" id="PIRSR605959-3"/>
    </source>
</evidence>
<evidence type="ECO:0000256" key="11">
    <source>
        <dbReference type="PIRSR" id="PIRSR605959-1"/>
    </source>
</evidence>
<dbReference type="GO" id="GO:0046872">
    <property type="term" value="F:metal ion binding"/>
    <property type="evidence" value="ECO:0007669"/>
    <property type="project" value="UniProtKB-KW"/>
</dbReference>
<dbReference type="OrthoDB" id="3766879at2"/>
<dbReference type="PANTHER" id="PTHR43069:SF2">
    <property type="entry name" value="FUMARYLACETOACETASE"/>
    <property type="match status" value="1"/>
</dbReference>
<evidence type="ECO:0000259" key="14">
    <source>
        <dbReference type="Pfam" id="PF01557"/>
    </source>
</evidence>
<protein>
    <recommendedName>
        <fullName evidence="4">fumarylacetoacetase</fullName>
        <ecNumber evidence="4">3.7.1.2</ecNumber>
    </recommendedName>
</protein>
<sequence length="441" mass="47352">MYPLNETHDPALQSWVESAQQPGTDFPIQNLPFAVLRRRGTPEPFRGGVAIGDQVLDLAAVLRSGALQGQGELVQAALQAGAQSSLNALMALGAPAWSALRLALSRALRQGSALQTGLQGCLLAQSEAEYALPARIGDYTDFYTSIHHATNVGKLMRPDNPLLPNYQWVPIGYHGRASSVIVSGQPFKRPQGQIKPPDAATPLLAATRRLDFELELGAYIGPGNALGEPIALAAAEQQVFGLSLLNDWSARDLQAWEYQPLGPFLGKNFATTVSPWVLTLEALAPYRAPLERSSDDPAPLPYLDSAYNRLHGALDIELEVALQTPRMREQGMEAATLVRSNSRHSYWTLAQMVAHHSVNGCNLQPGDLLGTGTLSGPQPQQAGALIELTLGGRQPLTLPNGEVRTFLEDGDTVWLRGCCQRPGVARIGFGECAGTVLPARA</sequence>
<feature type="active site" description="Proton acceptor" evidence="11">
    <location>
        <position position="148"/>
    </location>
</feature>
<dbReference type="InterPro" id="IPR015377">
    <property type="entry name" value="Fumarylacetoacetase_N"/>
</dbReference>
<keyword evidence="8 13" id="KW-0460">Magnesium</keyword>
<evidence type="ECO:0000256" key="1">
    <source>
        <dbReference type="ARBA" id="ARBA00001913"/>
    </source>
</evidence>
<keyword evidence="6" id="KW-0378">Hydrolase</keyword>
<dbReference type="Proteomes" id="UP000067461">
    <property type="component" value="Chromosome"/>
</dbReference>
<dbReference type="GO" id="GO:0006559">
    <property type="term" value="P:L-phenylalanine catabolic process"/>
    <property type="evidence" value="ECO:0007669"/>
    <property type="project" value="UniProtKB-UniPathway"/>
</dbReference>
<dbReference type="AlphaFoldDB" id="A0A060NNW3"/>
<feature type="domain" description="Fumarylacetoacetase N-terminal" evidence="15">
    <location>
        <begin position="29"/>
        <end position="133"/>
    </location>
</feature>
<feature type="binding site" evidence="13">
    <location>
        <position position="215"/>
    </location>
    <ligand>
        <name>Ca(2+)</name>
        <dbReference type="ChEBI" id="CHEBI:29108"/>
    </ligand>
</feature>
<feature type="binding site" evidence="13">
    <location>
        <position position="247"/>
    </location>
    <ligand>
        <name>Ca(2+)</name>
        <dbReference type="ChEBI" id="CHEBI:29108"/>
    </ligand>
</feature>
<evidence type="ECO:0000313" key="16">
    <source>
        <dbReference type="EMBL" id="BAO81213.1"/>
    </source>
</evidence>
<feature type="binding site" evidence="13">
    <location>
        <position position="271"/>
    </location>
    <ligand>
        <name>Mg(2+)</name>
        <dbReference type="ChEBI" id="CHEBI:18420"/>
    </ligand>
</feature>
<evidence type="ECO:0000256" key="8">
    <source>
        <dbReference type="ARBA" id="ARBA00022842"/>
    </source>
</evidence>
<feature type="binding site" evidence="12">
    <location>
        <position position="258"/>
    </location>
    <ligand>
        <name>substrate</name>
    </ligand>
</feature>
<evidence type="ECO:0000256" key="5">
    <source>
        <dbReference type="ARBA" id="ARBA00022723"/>
    </source>
</evidence>
<dbReference type="EC" id="3.7.1.2" evidence="4"/>
<dbReference type="InterPro" id="IPR036462">
    <property type="entry name" value="Fumarylacetoacetase_N_sf"/>
</dbReference>
<dbReference type="PANTHER" id="PTHR43069">
    <property type="entry name" value="FUMARYLACETOACETASE"/>
    <property type="match status" value="1"/>
</dbReference>
<dbReference type="Pfam" id="PF01557">
    <property type="entry name" value="FAA_hydrolase"/>
    <property type="match status" value="1"/>
</dbReference>
<dbReference type="SUPFAM" id="SSF56529">
    <property type="entry name" value="FAH"/>
    <property type="match status" value="1"/>
</dbReference>
<dbReference type="InterPro" id="IPR005959">
    <property type="entry name" value="Fumarylacetoacetase"/>
</dbReference>
<feature type="binding site" evidence="12">
    <location>
        <position position="143"/>
    </location>
    <ligand>
        <name>substrate</name>
    </ligand>
</feature>
<feature type="binding site" evidence="13">
    <location>
        <position position="141"/>
    </location>
    <ligand>
        <name>Ca(2+)</name>
        <dbReference type="ChEBI" id="CHEBI:29108"/>
    </ligand>
</feature>
<feature type="binding site" evidence="13">
    <location>
        <position position="267"/>
    </location>
    <ligand>
        <name>Mg(2+)</name>
        <dbReference type="ChEBI" id="CHEBI:18420"/>
    </ligand>
</feature>
<dbReference type="RefSeq" id="WP_045531634.1">
    <property type="nucleotide sequence ID" value="NZ_AP014568.1"/>
</dbReference>
<feature type="binding site" evidence="13">
    <location>
        <position position="247"/>
    </location>
    <ligand>
        <name>Mg(2+)</name>
        <dbReference type="ChEBI" id="CHEBI:18420"/>
    </ligand>
</feature>
<dbReference type="Gene3D" id="2.30.30.230">
    <property type="entry name" value="Fumarylacetoacetase, N-terminal domain"/>
    <property type="match status" value="1"/>
</dbReference>
<evidence type="ECO:0000256" key="4">
    <source>
        <dbReference type="ARBA" id="ARBA00012094"/>
    </source>
</evidence>
<dbReference type="EMBL" id="AP014568">
    <property type="protein sequence ID" value="BAO81213.1"/>
    <property type="molecule type" value="Genomic_DNA"/>
</dbReference>
<keyword evidence="10" id="KW-0585">Phenylalanine catabolism</keyword>
<keyword evidence="5 13" id="KW-0479">Metal-binding</keyword>
<organism evidence="16 17">
    <name type="scientific">Serpentinimonas raichei</name>
    <dbReference type="NCBI Taxonomy" id="1458425"/>
    <lineage>
        <taxon>Bacteria</taxon>
        <taxon>Pseudomonadati</taxon>
        <taxon>Pseudomonadota</taxon>
        <taxon>Betaproteobacteria</taxon>
        <taxon>Burkholderiales</taxon>
        <taxon>Comamonadaceae</taxon>
        <taxon>Serpentinimonas</taxon>
    </lineage>
</organism>
<evidence type="ECO:0000256" key="6">
    <source>
        <dbReference type="ARBA" id="ARBA00022801"/>
    </source>
</evidence>
<evidence type="ECO:0000256" key="7">
    <source>
        <dbReference type="ARBA" id="ARBA00022837"/>
    </source>
</evidence>
<dbReference type="NCBIfam" id="TIGR01266">
    <property type="entry name" value="fum_ac_acetase"/>
    <property type="match status" value="1"/>
</dbReference>
<comment type="pathway">
    <text evidence="3">Amino-acid degradation; L-phenylalanine degradation; acetoacetate and fumarate from L-phenylalanine: step 6/6.</text>
</comment>
<dbReference type="GO" id="GO:0006572">
    <property type="term" value="P:L-tyrosine catabolic process"/>
    <property type="evidence" value="ECO:0007669"/>
    <property type="project" value="UniProtKB-KW"/>
</dbReference>
<dbReference type="InterPro" id="IPR011234">
    <property type="entry name" value="Fumarylacetoacetase-like_C"/>
</dbReference>
<feature type="binding site" evidence="12">
    <location>
        <position position="157"/>
    </location>
    <ligand>
        <name>substrate</name>
    </ligand>
</feature>
<dbReference type="GO" id="GO:1902000">
    <property type="term" value="P:homogentisate catabolic process"/>
    <property type="evidence" value="ECO:0007669"/>
    <property type="project" value="TreeGrafter"/>
</dbReference>